<sequence length="705" mass="81486">MCLLIAIIKLTEGWMGEVRRNILTCRMGYPKGGICLMFCMRGYSLTIVDFRAPATTMDHQQNTRQQLQRQQHLEITNCAKEHRGNTTERGENSRKIKQQWQRRNHDQRGAAMAKDMGSKASTSNQGTTPKSKNKPSKKKRDATKKKINAQQGKDQNQQEELTNQDRNCKKFIMVDDLQGMDITPLQTQYLTPPPKAPPDLTATCKVNSEPNFDEYGVENSEDELDRDNQSLQEQDDDDETSELLIKAFSPHNIKDLEEEIHRHQLTMDHAMSNCNGKIWLFWNLDVECKVLDEDDQQVTCEIAHNELQTQFTTTIIYAKCKDHLRRPLRDENRVVTMDLGFDGQKFTWSNKRGIYNRVWKRLDRAMVNDSWLEKMPQTTITHLPSVGSDHCPLLMEMTDREEEHIKYFKFLNCWTDQPNFNDIVRACWEKPVEGNNMWRFHQKLKRLSNTLSSWSRGEFGDIFIKVKEYEERVRAAEENFIHTHNAINRTTLHEITAEYIREGMQTQNISIQIRGRRRRLFIHKIIGEDGEGIQGDDNIAEAACVHFQKIFTGVDKVINENAITCVPRMETSGQLVNTDKSHFLVHPNAFNSTRDRIKRITGFKQKEGPITYLGCPLFVGRPRIIYFSDLINKVLCRITGWHTKLLSYGGRAILVKHVLQSLPIHLLSAITPLVLYSNRSRALWQTSFGVGGMRGKNTIGPHGKN</sequence>
<feature type="compositionally biased region" description="Acidic residues" evidence="1">
    <location>
        <begin position="211"/>
        <end position="225"/>
    </location>
</feature>
<comment type="caution">
    <text evidence="2">The sequence shown here is derived from an EMBL/GenBank/DDBJ whole genome shotgun (WGS) entry which is preliminary data.</text>
</comment>
<gene>
    <name evidence="2" type="ORF">H5410_027292</name>
</gene>
<feature type="compositionally biased region" description="Basic and acidic residues" evidence="1">
    <location>
        <begin position="80"/>
        <end position="94"/>
    </location>
</feature>
<feature type="compositionally biased region" description="Polar residues" evidence="1">
    <location>
        <begin position="148"/>
        <end position="164"/>
    </location>
</feature>
<evidence type="ECO:0000313" key="2">
    <source>
        <dbReference type="EMBL" id="KAG5605800.1"/>
    </source>
</evidence>
<dbReference type="PANTHER" id="PTHR33710:SF54">
    <property type="entry name" value="NON-LTR RETROELEMENT REVERSE TRANSCRIPTASE"/>
    <property type="match status" value="1"/>
</dbReference>
<organism evidence="2 3">
    <name type="scientific">Solanum commersonii</name>
    <name type="common">Commerson's wild potato</name>
    <name type="synonym">Commerson's nightshade</name>
    <dbReference type="NCBI Taxonomy" id="4109"/>
    <lineage>
        <taxon>Eukaryota</taxon>
        <taxon>Viridiplantae</taxon>
        <taxon>Streptophyta</taxon>
        <taxon>Embryophyta</taxon>
        <taxon>Tracheophyta</taxon>
        <taxon>Spermatophyta</taxon>
        <taxon>Magnoliopsida</taxon>
        <taxon>eudicotyledons</taxon>
        <taxon>Gunneridae</taxon>
        <taxon>Pentapetalae</taxon>
        <taxon>asterids</taxon>
        <taxon>lamiids</taxon>
        <taxon>Solanales</taxon>
        <taxon>Solanaceae</taxon>
        <taxon>Solanoideae</taxon>
        <taxon>Solaneae</taxon>
        <taxon>Solanum</taxon>
    </lineage>
</organism>
<dbReference type="AlphaFoldDB" id="A0A9J5Z1F4"/>
<proteinExistence type="predicted"/>
<accession>A0A9J5Z1F4</accession>
<dbReference type="EMBL" id="JACXVP010000005">
    <property type="protein sequence ID" value="KAG5605800.1"/>
    <property type="molecule type" value="Genomic_DNA"/>
</dbReference>
<evidence type="ECO:0000256" key="1">
    <source>
        <dbReference type="SAM" id="MobiDB-lite"/>
    </source>
</evidence>
<dbReference type="InterPro" id="IPR036691">
    <property type="entry name" value="Endo/exonu/phosph_ase_sf"/>
</dbReference>
<feature type="compositionally biased region" description="Basic residues" evidence="1">
    <location>
        <begin position="131"/>
        <end position="147"/>
    </location>
</feature>
<dbReference type="Gene3D" id="3.60.10.10">
    <property type="entry name" value="Endonuclease/exonuclease/phosphatase"/>
    <property type="match status" value="1"/>
</dbReference>
<keyword evidence="3" id="KW-1185">Reference proteome</keyword>
<protein>
    <submittedName>
        <fullName evidence="2">Uncharacterized protein</fullName>
    </submittedName>
</protein>
<dbReference type="SUPFAM" id="SSF56219">
    <property type="entry name" value="DNase I-like"/>
    <property type="match status" value="1"/>
</dbReference>
<feature type="region of interest" description="Disordered" evidence="1">
    <location>
        <begin position="80"/>
        <end position="164"/>
    </location>
</feature>
<name>A0A9J5Z1F4_SOLCO</name>
<evidence type="ECO:0000313" key="3">
    <source>
        <dbReference type="Proteomes" id="UP000824120"/>
    </source>
</evidence>
<dbReference type="Proteomes" id="UP000824120">
    <property type="component" value="Chromosome 5"/>
</dbReference>
<feature type="compositionally biased region" description="Polar residues" evidence="1">
    <location>
        <begin position="119"/>
        <end position="128"/>
    </location>
</feature>
<reference evidence="2 3" key="1">
    <citation type="submission" date="2020-09" db="EMBL/GenBank/DDBJ databases">
        <title>De no assembly of potato wild relative species, Solanum commersonii.</title>
        <authorList>
            <person name="Cho K."/>
        </authorList>
    </citation>
    <scope>NUCLEOTIDE SEQUENCE [LARGE SCALE GENOMIC DNA]</scope>
    <source>
        <strain evidence="2">LZ3.2</strain>
        <tissue evidence="2">Leaf</tissue>
    </source>
</reference>
<feature type="region of interest" description="Disordered" evidence="1">
    <location>
        <begin position="186"/>
        <end position="239"/>
    </location>
</feature>
<dbReference type="OrthoDB" id="1935089at2759"/>
<dbReference type="PANTHER" id="PTHR33710">
    <property type="entry name" value="BNAC02G09200D PROTEIN"/>
    <property type="match status" value="1"/>
</dbReference>